<dbReference type="Pfam" id="PF01558">
    <property type="entry name" value="POR"/>
    <property type="match status" value="1"/>
</dbReference>
<gene>
    <name evidence="3" type="primary">porC</name>
    <name evidence="3" type="ORF">BARAN1_1208</name>
</gene>
<dbReference type="EC" id="1.2.7.1" evidence="3"/>
<keyword evidence="1 3" id="KW-0560">Oxidoreductase</keyword>
<reference evidence="4" key="1">
    <citation type="submission" date="2018-05" db="EMBL/GenBank/DDBJ databases">
        <authorList>
            <person name="Hao L."/>
        </authorList>
    </citation>
    <scope>NUCLEOTIDE SEQUENCE [LARGE SCALE GENOMIC DNA]</scope>
</reference>
<dbReference type="PANTHER" id="PTHR43366:SF1">
    <property type="entry name" value="PYRUVATE SYNTHASE SUBUNIT PORC"/>
    <property type="match status" value="1"/>
</dbReference>
<dbReference type="SUPFAM" id="SSF53323">
    <property type="entry name" value="Pyruvate-ferredoxin oxidoreductase, PFOR, domain III"/>
    <property type="match status" value="1"/>
</dbReference>
<dbReference type="Gene3D" id="3.40.920.10">
    <property type="entry name" value="Pyruvate-ferredoxin oxidoreductase, PFOR, domain III"/>
    <property type="match status" value="1"/>
</dbReference>
<keyword evidence="3" id="KW-0670">Pyruvate</keyword>
<dbReference type="RefSeq" id="WP_162297764.1">
    <property type="nucleotide sequence ID" value="NZ_LS483254.1"/>
</dbReference>
<dbReference type="InterPro" id="IPR051626">
    <property type="entry name" value="Oxidoreductase_gamma_subunit"/>
</dbReference>
<name>A0A2X3L344_9BACT</name>
<dbReference type="OrthoDB" id="9794954at2"/>
<dbReference type="InterPro" id="IPR019752">
    <property type="entry name" value="Pyrv/ketoisovalerate_OxRed_cat"/>
</dbReference>
<accession>A0A2X3L344</accession>
<dbReference type="Proteomes" id="UP000249818">
    <property type="component" value="Chromosome BARAN1"/>
</dbReference>
<proteinExistence type="predicted"/>
<dbReference type="InterPro" id="IPR011894">
    <property type="entry name" value="PorC_KorC"/>
</dbReference>
<keyword evidence="4" id="KW-1185">Reference proteome</keyword>
<dbReference type="EMBL" id="LS483254">
    <property type="protein sequence ID" value="SQD93230.1"/>
    <property type="molecule type" value="Genomic_DNA"/>
</dbReference>
<protein>
    <submittedName>
        <fullName evidence="3">Pyruvate synthase subunit PorC</fullName>
        <ecNumber evidence="3">1.2.7.1</ecNumber>
    </submittedName>
</protein>
<dbReference type="KEGG" id="bana:BARAN1_1208"/>
<organism evidence="3 4">
    <name type="scientific">Candidatus Bipolaricaulis anaerobius</name>
    <dbReference type="NCBI Taxonomy" id="2026885"/>
    <lineage>
        <taxon>Bacteria</taxon>
        <taxon>Candidatus Bipolaricaulota</taxon>
        <taxon>Candidatus Bipolaricaulia</taxon>
        <taxon>Candidatus Bipolaricaulales</taxon>
        <taxon>Candidatus Bipolaricaulaceae</taxon>
        <taxon>Candidatus Bipolaricaulis</taxon>
    </lineage>
</organism>
<dbReference type="PANTHER" id="PTHR43366">
    <property type="entry name" value="PYRUVATE SYNTHASE SUBUNIT PORC"/>
    <property type="match status" value="1"/>
</dbReference>
<evidence type="ECO:0000313" key="3">
    <source>
        <dbReference type="EMBL" id="SQD93230.1"/>
    </source>
</evidence>
<feature type="domain" description="Pyruvate/ketoisovalerate oxidoreductase catalytic" evidence="2">
    <location>
        <begin position="10"/>
        <end position="179"/>
    </location>
</feature>
<sequence>MKEIRWHGRGGQGAKTASQILAQINLREGKFVQSFPEFGPERSGAPIRAYNRIADDAIRVHSAVYAPDIAVVVDESLLTAERPADGLHPDGTLIVNTSCSAEEIRRRTGYTGRIVVLDADRIAREAGTGFANIPMLGAVAAVLGTPWELVEEEVRATMGERMSRDMLEKNIAALRTAYEAAKGASHGR</sequence>
<dbReference type="GO" id="GO:0019164">
    <property type="term" value="F:pyruvate synthase activity"/>
    <property type="evidence" value="ECO:0007669"/>
    <property type="project" value="UniProtKB-EC"/>
</dbReference>
<dbReference type="NCBIfam" id="TIGR02175">
    <property type="entry name" value="PorC_KorC"/>
    <property type="match status" value="1"/>
</dbReference>
<dbReference type="InterPro" id="IPR002869">
    <property type="entry name" value="Pyrv_flavodox_OxRed_cen"/>
</dbReference>
<dbReference type="AlphaFoldDB" id="A0A2X3L344"/>
<evidence type="ECO:0000259" key="2">
    <source>
        <dbReference type="Pfam" id="PF01558"/>
    </source>
</evidence>
<evidence type="ECO:0000313" key="4">
    <source>
        <dbReference type="Proteomes" id="UP000249818"/>
    </source>
</evidence>
<evidence type="ECO:0000256" key="1">
    <source>
        <dbReference type="ARBA" id="ARBA00023002"/>
    </source>
</evidence>